<keyword evidence="1" id="KW-1133">Transmembrane helix</keyword>
<dbReference type="InParanoid" id="A5DCS1"/>
<dbReference type="AlphaFoldDB" id="A5DCS1"/>
<dbReference type="HOGENOM" id="CLU_1704897_0_0_1"/>
<dbReference type="EMBL" id="CH408155">
    <property type="protein sequence ID" value="EDK36980.2"/>
    <property type="molecule type" value="Genomic_DNA"/>
</dbReference>
<evidence type="ECO:0000256" key="1">
    <source>
        <dbReference type="SAM" id="Phobius"/>
    </source>
</evidence>
<keyword evidence="3" id="KW-1185">Reference proteome</keyword>
<accession>A5DCS1</accession>
<feature type="transmembrane region" description="Helical" evidence="1">
    <location>
        <begin position="7"/>
        <end position="24"/>
    </location>
</feature>
<proteinExistence type="predicted"/>
<feature type="transmembrane region" description="Helical" evidence="1">
    <location>
        <begin position="44"/>
        <end position="61"/>
    </location>
</feature>
<dbReference type="KEGG" id="pgu:PGUG_01076"/>
<keyword evidence="1" id="KW-0472">Membrane</keyword>
<sequence length="154" mass="17140">MNTSIESEIFNTSALAVSYVFSLFKSKVTTWTLSALLNSCKPEAEAGFLAVAITTFSGFLLNKVAKLRPIPREAPAIKNTCFAIFCGSLYSIEVLYTVWMVCAAVIRRKIVWSLLMSGTMLNGCNFPIEPYFRLKPDHLLIEKGTAQTYQARPN</sequence>
<gene>
    <name evidence="2" type="ORF">PGUG_01076</name>
</gene>
<dbReference type="Proteomes" id="UP000001997">
    <property type="component" value="Unassembled WGS sequence"/>
</dbReference>
<keyword evidence="1" id="KW-0812">Transmembrane</keyword>
<name>A5DCS1_PICGU</name>
<protein>
    <submittedName>
        <fullName evidence="2">Uncharacterized protein</fullName>
    </submittedName>
</protein>
<evidence type="ECO:0000313" key="3">
    <source>
        <dbReference type="Proteomes" id="UP000001997"/>
    </source>
</evidence>
<feature type="transmembrane region" description="Helical" evidence="1">
    <location>
        <begin position="82"/>
        <end position="106"/>
    </location>
</feature>
<dbReference type="RefSeq" id="XP_001487701.2">
    <property type="nucleotide sequence ID" value="XM_001487651.1"/>
</dbReference>
<evidence type="ECO:0000313" key="2">
    <source>
        <dbReference type="EMBL" id="EDK36980.2"/>
    </source>
</evidence>
<dbReference type="GeneID" id="5128664"/>
<reference evidence="2 3" key="1">
    <citation type="journal article" date="2009" name="Nature">
        <title>Evolution of pathogenicity and sexual reproduction in eight Candida genomes.</title>
        <authorList>
            <person name="Butler G."/>
            <person name="Rasmussen M.D."/>
            <person name="Lin M.F."/>
            <person name="Santos M.A."/>
            <person name="Sakthikumar S."/>
            <person name="Munro C.A."/>
            <person name="Rheinbay E."/>
            <person name="Grabherr M."/>
            <person name="Forche A."/>
            <person name="Reedy J.L."/>
            <person name="Agrafioti I."/>
            <person name="Arnaud M.B."/>
            <person name="Bates S."/>
            <person name="Brown A.J."/>
            <person name="Brunke S."/>
            <person name="Costanzo M.C."/>
            <person name="Fitzpatrick D.A."/>
            <person name="de Groot P.W."/>
            <person name="Harris D."/>
            <person name="Hoyer L.L."/>
            <person name="Hube B."/>
            <person name="Klis F.M."/>
            <person name="Kodira C."/>
            <person name="Lennard N."/>
            <person name="Logue M.E."/>
            <person name="Martin R."/>
            <person name="Neiman A.M."/>
            <person name="Nikolaou E."/>
            <person name="Quail M.A."/>
            <person name="Quinn J."/>
            <person name="Santos M.C."/>
            <person name="Schmitzberger F.F."/>
            <person name="Sherlock G."/>
            <person name="Shah P."/>
            <person name="Silverstein K.A."/>
            <person name="Skrzypek M.S."/>
            <person name="Soll D."/>
            <person name="Staggs R."/>
            <person name="Stansfield I."/>
            <person name="Stumpf M.P."/>
            <person name="Sudbery P.E."/>
            <person name="Srikantha T."/>
            <person name="Zeng Q."/>
            <person name="Berman J."/>
            <person name="Berriman M."/>
            <person name="Heitman J."/>
            <person name="Gow N.A."/>
            <person name="Lorenz M.C."/>
            <person name="Birren B.W."/>
            <person name="Kellis M."/>
            <person name="Cuomo C.A."/>
        </authorList>
    </citation>
    <scope>NUCLEOTIDE SEQUENCE [LARGE SCALE GENOMIC DNA]</scope>
    <source>
        <strain evidence="3">ATCC 6260 / CBS 566 / DSM 6381 / JCM 1539 / NBRC 10279 / NRRL Y-324</strain>
    </source>
</reference>
<organism evidence="2 3">
    <name type="scientific">Meyerozyma guilliermondii (strain ATCC 6260 / CBS 566 / DSM 6381 / JCM 1539 / NBRC 10279 / NRRL Y-324)</name>
    <name type="common">Yeast</name>
    <name type="synonym">Candida guilliermondii</name>
    <dbReference type="NCBI Taxonomy" id="294746"/>
    <lineage>
        <taxon>Eukaryota</taxon>
        <taxon>Fungi</taxon>
        <taxon>Dikarya</taxon>
        <taxon>Ascomycota</taxon>
        <taxon>Saccharomycotina</taxon>
        <taxon>Pichiomycetes</taxon>
        <taxon>Debaryomycetaceae</taxon>
        <taxon>Meyerozyma</taxon>
    </lineage>
</organism>
<dbReference type="VEuPathDB" id="FungiDB:PGUG_01076"/>